<keyword evidence="5" id="KW-1185">Reference proteome</keyword>
<accession>A0ABV2P1I2</accession>
<evidence type="ECO:0000313" key="4">
    <source>
        <dbReference type="EMBL" id="MET4538621.1"/>
    </source>
</evidence>
<dbReference type="SUPFAM" id="SSF52218">
    <property type="entry name" value="Flavoproteins"/>
    <property type="match status" value="1"/>
</dbReference>
<evidence type="ECO:0000259" key="3">
    <source>
        <dbReference type="Pfam" id="PF02525"/>
    </source>
</evidence>
<organism evidence="4 5">
    <name type="scientific">Arthrobacter bambusae</name>
    <dbReference type="NCBI Taxonomy" id="1338426"/>
    <lineage>
        <taxon>Bacteria</taxon>
        <taxon>Bacillati</taxon>
        <taxon>Actinomycetota</taxon>
        <taxon>Actinomycetes</taxon>
        <taxon>Micrococcales</taxon>
        <taxon>Micrococcaceae</taxon>
        <taxon>Arthrobacter</taxon>
    </lineage>
</organism>
<dbReference type="Gene3D" id="3.40.50.360">
    <property type="match status" value="1"/>
</dbReference>
<dbReference type="Pfam" id="PF02525">
    <property type="entry name" value="Flavodoxin_2"/>
    <property type="match status" value="1"/>
</dbReference>
<dbReference type="GO" id="GO:0003955">
    <property type="term" value="F:NAD(P)H dehydrogenase (quinone) activity"/>
    <property type="evidence" value="ECO:0007669"/>
    <property type="project" value="UniProtKB-EC"/>
</dbReference>
<dbReference type="InterPro" id="IPR029039">
    <property type="entry name" value="Flavoprotein-like_sf"/>
</dbReference>
<dbReference type="EC" id="1.6.5.2" evidence="4"/>
<keyword evidence="2 4" id="KW-0560">Oxidoreductase</keyword>
<comment type="caution">
    <text evidence="4">The sequence shown here is derived from an EMBL/GenBank/DDBJ whole genome shotgun (WGS) entry which is preliminary data.</text>
</comment>
<dbReference type="InterPro" id="IPR003680">
    <property type="entry name" value="Flavodoxin_fold"/>
</dbReference>
<evidence type="ECO:0000256" key="1">
    <source>
        <dbReference type="ARBA" id="ARBA00006252"/>
    </source>
</evidence>
<proteinExistence type="inferred from homology"/>
<feature type="domain" description="Flavodoxin-like fold" evidence="3">
    <location>
        <begin position="3"/>
        <end position="187"/>
    </location>
</feature>
<gene>
    <name evidence="4" type="ORF">ABIE37_000376</name>
</gene>
<dbReference type="Proteomes" id="UP001549307">
    <property type="component" value="Unassembled WGS sequence"/>
</dbReference>
<evidence type="ECO:0000256" key="2">
    <source>
        <dbReference type="ARBA" id="ARBA00023002"/>
    </source>
</evidence>
<reference evidence="4 5" key="1">
    <citation type="submission" date="2024-06" db="EMBL/GenBank/DDBJ databases">
        <title>Sorghum-associated microbial communities from plants grown in Nebraska, USA.</title>
        <authorList>
            <person name="Schachtman D."/>
        </authorList>
    </citation>
    <scope>NUCLEOTIDE SEQUENCE [LARGE SCALE GENOMIC DNA]</scope>
    <source>
        <strain evidence="4 5">3552</strain>
    </source>
</reference>
<dbReference type="GeneID" id="92751350"/>
<protein>
    <submittedName>
        <fullName evidence="4">NAD(P)H dehydrogenase (Quinone)</fullName>
        <ecNumber evidence="4">1.6.5.2</ecNumber>
    </submittedName>
</protein>
<sequence>MTNVLIVLAHPDENSLTHRFAAELTDALTARGAVTGVADLAAEGFEPRFGTDDHDAFLGRRAVPGDVVLEQKRIDQAEHLFLVFPVYWWSMPALLKGWIDRVFVRGWAFEQPEGGPLRPKLKDLTVHLIPVAGADAGVYRRHGYGASLSTQIDHGIVDYCGAKRGSTTYLYDTDTKSRTDLNEEMRQLAHEITAPLLTPKM</sequence>
<comment type="similarity">
    <text evidence="1">Belongs to the NAD(P)H dehydrogenase (quinone) family.</text>
</comment>
<evidence type="ECO:0000313" key="5">
    <source>
        <dbReference type="Proteomes" id="UP001549307"/>
    </source>
</evidence>
<dbReference type="EMBL" id="JBEPSN010000001">
    <property type="protein sequence ID" value="MET4538621.1"/>
    <property type="molecule type" value="Genomic_DNA"/>
</dbReference>
<dbReference type="PANTHER" id="PTHR10204">
    <property type="entry name" value="NAD P H OXIDOREDUCTASE-RELATED"/>
    <property type="match status" value="1"/>
</dbReference>
<dbReference type="PANTHER" id="PTHR10204:SF34">
    <property type="entry name" value="NAD(P)H DEHYDROGENASE [QUINONE] 1 ISOFORM 1"/>
    <property type="match status" value="1"/>
</dbReference>
<dbReference type="InterPro" id="IPR051545">
    <property type="entry name" value="NAD(P)H_dehydrogenase_qn"/>
</dbReference>
<name>A0ABV2P1I2_9MICC</name>
<dbReference type="RefSeq" id="WP_354226184.1">
    <property type="nucleotide sequence ID" value="NZ_JBEPSN010000001.1"/>
</dbReference>